<dbReference type="EMBL" id="JAGMUU010000003">
    <property type="protein sequence ID" value="KAH7157944.1"/>
    <property type="molecule type" value="Genomic_DNA"/>
</dbReference>
<evidence type="ECO:0000256" key="1">
    <source>
        <dbReference type="ARBA" id="ARBA00022801"/>
    </source>
</evidence>
<proteinExistence type="predicted"/>
<gene>
    <name evidence="3" type="ORF">B0J13DRAFT_543146</name>
</gene>
<dbReference type="Proteomes" id="UP000717696">
    <property type="component" value="Unassembled WGS sequence"/>
</dbReference>
<keyword evidence="1 3" id="KW-0378">Hydrolase</keyword>
<sequence>MDHEFCDRIAQDASVVVLDADYRKAPEHPYPAPVEDVEDILKWVESQPERFDLGRVAVSGFSAGGNLALVAASELRRLVERIDIRAAYAFYPLVDLARDPRLKTVPKPINAFPVFMLRLFSTCYAPKAELRKNPRVSPTYADPGLFPGTTIIFACGTDNLSPEAEEMGQKLKAGGANVEVVQLDNAPHGFDKSVRPGSNAFEQREMTYSKVAKSLREAFEG</sequence>
<dbReference type="PANTHER" id="PTHR48081">
    <property type="entry name" value="AB HYDROLASE SUPERFAMILY PROTEIN C4A8.06C"/>
    <property type="match status" value="1"/>
</dbReference>
<dbReference type="InterPro" id="IPR029058">
    <property type="entry name" value="AB_hydrolase_fold"/>
</dbReference>
<evidence type="ECO:0000313" key="3">
    <source>
        <dbReference type="EMBL" id="KAH7157944.1"/>
    </source>
</evidence>
<organism evidence="3 4">
    <name type="scientific">Dactylonectria estremocensis</name>
    <dbReference type="NCBI Taxonomy" id="1079267"/>
    <lineage>
        <taxon>Eukaryota</taxon>
        <taxon>Fungi</taxon>
        <taxon>Dikarya</taxon>
        <taxon>Ascomycota</taxon>
        <taxon>Pezizomycotina</taxon>
        <taxon>Sordariomycetes</taxon>
        <taxon>Hypocreomycetidae</taxon>
        <taxon>Hypocreales</taxon>
        <taxon>Nectriaceae</taxon>
        <taxon>Dactylonectria</taxon>
    </lineage>
</organism>
<reference evidence="3" key="1">
    <citation type="journal article" date="2021" name="Nat. Commun.">
        <title>Genetic determinants of endophytism in the Arabidopsis root mycobiome.</title>
        <authorList>
            <person name="Mesny F."/>
            <person name="Miyauchi S."/>
            <person name="Thiergart T."/>
            <person name="Pickel B."/>
            <person name="Atanasova L."/>
            <person name="Karlsson M."/>
            <person name="Huettel B."/>
            <person name="Barry K.W."/>
            <person name="Haridas S."/>
            <person name="Chen C."/>
            <person name="Bauer D."/>
            <person name="Andreopoulos W."/>
            <person name="Pangilinan J."/>
            <person name="LaButti K."/>
            <person name="Riley R."/>
            <person name="Lipzen A."/>
            <person name="Clum A."/>
            <person name="Drula E."/>
            <person name="Henrissat B."/>
            <person name="Kohler A."/>
            <person name="Grigoriev I.V."/>
            <person name="Martin F.M."/>
            <person name="Hacquard S."/>
        </authorList>
    </citation>
    <scope>NUCLEOTIDE SEQUENCE</scope>
    <source>
        <strain evidence="3">MPI-CAGE-AT-0021</strain>
    </source>
</reference>
<dbReference type="SUPFAM" id="SSF53474">
    <property type="entry name" value="alpha/beta-Hydrolases"/>
    <property type="match status" value="1"/>
</dbReference>
<dbReference type="PANTHER" id="PTHR48081:SF8">
    <property type="entry name" value="ALPHA_BETA HYDROLASE FOLD-3 DOMAIN-CONTAINING PROTEIN-RELATED"/>
    <property type="match status" value="1"/>
</dbReference>
<protein>
    <submittedName>
        <fullName evidence="3">Alpha/Beta hydrolase protein</fullName>
    </submittedName>
</protein>
<dbReference type="InterPro" id="IPR050300">
    <property type="entry name" value="GDXG_lipolytic_enzyme"/>
</dbReference>
<evidence type="ECO:0000259" key="2">
    <source>
        <dbReference type="Pfam" id="PF07859"/>
    </source>
</evidence>
<dbReference type="GO" id="GO:0016787">
    <property type="term" value="F:hydrolase activity"/>
    <property type="evidence" value="ECO:0007669"/>
    <property type="project" value="UniProtKB-KW"/>
</dbReference>
<comment type="caution">
    <text evidence="3">The sequence shown here is derived from an EMBL/GenBank/DDBJ whole genome shotgun (WGS) entry which is preliminary data.</text>
</comment>
<dbReference type="OrthoDB" id="19653at2759"/>
<dbReference type="InterPro" id="IPR013094">
    <property type="entry name" value="AB_hydrolase_3"/>
</dbReference>
<evidence type="ECO:0000313" key="4">
    <source>
        <dbReference type="Proteomes" id="UP000717696"/>
    </source>
</evidence>
<feature type="domain" description="Alpha/beta hydrolase fold-3" evidence="2">
    <location>
        <begin position="2"/>
        <end position="190"/>
    </location>
</feature>
<keyword evidence="4" id="KW-1185">Reference proteome</keyword>
<accession>A0A9P9FC13</accession>
<dbReference type="AlphaFoldDB" id="A0A9P9FC13"/>
<name>A0A9P9FC13_9HYPO</name>
<dbReference type="Pfam" id="PF07859">
    <property type="entry name" value="Abhydrolase_3"/>
    <property type="match status" value="1"/>
</dbReference>
<dbReference type="Gene3D" id="3.40.50.1820">
    <property type="entry name" value="alpha/beta hydrolase"/>
    <property type="match status" value="1"/>
</dbReference>